<evidence type="ECO:0000256" key="3">
    <source>
        <dbReference type="ARBA" id="ARBA00023239"/>
    </source>
</evidence>
<dbReference type="PANTHER" id="PTHR48078:SF6">
    <property type="entry name" value="L-THREONINE DEHYDRATASE CATABOLIC TDCB"/>
    <property type="match status" value="1"/>
</dbReference>
<name>A0A6J6X5X8_9ZZZZ</name>
<dbReference type="GO" id="GO:0004794">
    <property type="term" value="F:threonine deaminase activity"/>
    <property type="evidence" value="ECO:0007669"/>
    <property type="project" value="TreeGrafter"/>
</dbReference>
<dbReference type="AlphaFoldDB" id="A0A6J6X5X8"/>
<dbReference type="InterPro" id="IPR001926">
    <property type="entry name" value="TrpB-like_PALP"/>
</dbReference>
<dbReference type="GO" id="GO:0006565">
    <property type="term" value="P:L-serine catabolic process"/>
    <property type="evidence" value="ECO:0007669"/>
    <property type="project" value="TreeGrafter"/>
</dbReference>
<protein>
    <submittedName>
        <fullName evidence="5">Unannotated protein</fullName>
    </submittedName>
</protein>
<sequence>MSVGSVLAANATGWKCAACGHRVSVEQPLSWRCPNSSDSDRHHVLLLEQPIAPLRSTGDANPYVAFRKYLAWDAFAASLGLNDEQREAIIRRTDEAVARVAGTGFRTTPFARNDALSDELGFTKNGGIWIKDETNNVAGSHKARHLFGELLHLVVAQEAGVAPWKRDADRPQLAISSCGNAAFAAATLAKAVNWPILVFVPENAASELTDLLLSVDALIVRCPRLESDPPGDPCVHKFREAVAKGAIPFGVQGTENAWCLDGGRTIGWEIAEAQEHVSGPPIDRIFIQVGGGAFAACAASGLFAGGLRPLLHSVQTESCAPLARAWNAASASGGARNAGARWNECMWPWENPTDSLADGILDDETYDWVQVCNAMSESGGSPVVASEQHVVDAYALAHRVTSINVSPTGTAGLAGLLAMRDQIANDERIVVVFSGVRRSFMPLPK</sequence>
<comment type="cofactor">
    <cofactor evidence="1">
        <name>pyridoxal 5'-phosphate</name>
        <dbReference type="ChEBI" id="CHEBI:597326"/>
    </cofactor>
</comment>
<dbReference type="Gene3D" id="3.40.50.1100">
    <property type="match status" value="2"/>
</dbReference>
<evidence type="ECO:0000256" key="2">
    <source>
        <dbReference type="ARBA" id="ARBA00022898"/>
    </source>
</evidence>
<evidence type="ECO:0000256" key="1">
    <source>
        <dbReference type="ARBA" id="ARBA00001933"/>
    </source>
</evidence>
<proteinExistence type="predicted"/>
<dbReference type="GO" id="GO:0009097">
    <property type="term" value="P:isoleucine biosynthetic process"/>
    <property type="evidence" value="ECO:0007669"/>
    <property type="project" value="TreeGrafter"/>
</dbReference>
<accession>A0A6J6X5X8</accession>
<dbReference type="PANTHER" id="PTHR48078">
    <property type="entry name" value="THREONINE DEHYDRATASE, MITOCHONDRIAL-RELATED"/>
    <property type="match status" value="1"/>
</dbReference>
<keyword evidence="3" id="KW-0456">Lyase</keyword>
<dbReference type="InterPro" id="IPR036052">
    <property type="entry name" value="TrpB-like_PALP_sf"/>
</dbReference>
<reference evidence="5" key="1">
    <citation type="submission" date="2020-05" db="EMBL/GenBank/DDBJ databases">
        <authorList>
            <person name="Chiriac C."/>
            <person name="Salcher M."/>
            <person name="Ghai R."/>
            <person name="Kavagutti S V."/>
        </authorList>
    </citation>
    <scope>NUCLEOTIDE SEQUENCE</scope>
</reference>
<dbReference type="GO" id="GO:0003941">
    <property type="term" value="F:L-serine ammonia-lyase activity"/>
    <property type="evidence" value="ECO:0007669"/>
    <property type="project" value="TreeGrafter"/>
</dbReference>
<dbReference type="GO" id="GO:0006567">
    <property type="term" value="P:L-threonine catabolic process"/>
    <property type="evidence" value="ECO:0007669"/>
    <property type="project" value="TreeGrafter"/>
</dbReference>
<gene>
    <name evidence="5" type="ORF">UFOPK2975_00699</name>
</gene>
<keyword evidence="2" id="KW-0663">Pyridoxal phosphate</keyword>
<feature type="domain" description="Tryptophan synthase beta chain-like PALP" evidence="4">
    <location>
        <begin position="105"/>
        <end position="435"/>
    </location>
</feature>
<dbReference type="InterPro" id="IPR050147">
    <property type="entry name" value="Ser/Thr_Dehydratase"/>
</dbReference>
<evidence type="ECO:0000259" key="4">
    <source>
        <dbReference type="Pfam" id="PF00291"/>
    </source>
</evidence>
<dbReference type="EMBL" id="CAFAAG010000043">
    <property type="protein sequence ID" value="CAB4791809.1"/>
    <property type="molecule type" value="Genomic_DNA"/>
</dbReference>
<evidence type="ECO:0000313" key="5">
    <source>
        <dbReference type="EMBL" id="CAB4791809.1"/>
    </source>
</evidence>
<organism evidence="5">
    <name type="scientific">freshwater metagenome</name>
    <dbReference type="NCBI Taxonomy" id="449393"/>
    <lineage>
        <taxon>unclassified sequences</taxon>
        <taxon>metagenomes</taxon>
        <taxon>ecological metagenomes</taxon>
    </lineage>
</organism>
<dbReference type="SUPFAM" id="SSF53686">
    <property type="entry name" value="Tryptophan synthase beta subunit-like PLP-dependent enzymes"/>
    <property type="match status" value="1"/>
</dbReference>
<dbReference type="Pfam" id="PF00291">
    <property type="entry name" value="PALP"/>
    <property type="match status" value="1"/>
</dbReference>